<dbReference type="EMBL" id="DXFW01000039">
    <property type="protein sequence ID" value="HIX06718.1"/>
    <property type="molecule type" value="Genomic_DNA"/>
</dbReference>
<dbReference type="InterPro" id="IPR000182">
    <property type="entry name" value="GNAT_dom"/>
</dbReference>
<comment type="subcellular location">
    <subcellularLocation>
        <location evidence="3">Cytoplasm</location>
    </subcellularLocation>
</comment>
<dbReference type="GO" id="GO:0005840">
    <property type="term" value="C:ribosome"/>
    <property type="evidence" value="ECO:0007669"/>
    <property type="project" value="UniProtKB-KW"/>
</dbReference>
<evidence type="ECO:0000313" key="6">
    <source>
        <dbReference type="Proteomes" id="UP000824193"/>
    </source>
</evidence>
<organism evidence="5 6">
    <name type="scientific">Candidatus Allofournierella pullicola</name>
    <dbReference type="NCBI Taxonomy" id="2838596"/>
    <lineage>
        <taxon>Bacteria</taxon>
        <taxon>Bacillati</taxon>
        <taxon>Bacillota</taxon>
        <taxon>Clostridia</taxon>
        <taxon>Eubacteriales</taxon>
        <taxon>Oscillospiraceae</taxon>
        <taxon>Allofournierella</taxon>
    </lineage>
</organism>
<dbReference type="Pfam" id="PF00583">
    <property type="entry name" value="Acetyltransf_1"/>
    <property type="match status" value="1"/>
</dbReference>
<dbReference type="PROSITE" id="PS51186">
    <property type="entry name" value="GNAT"/>
    <property type="match status" value="1"/>
</dbReference>
<dbReference type="InterPro" id="IPR016181">
    <property type="entry name" value="Acyl_CoA_acyltransferase"/>
</dbReference>
<feature type="domain" description="N-acetyltransferase" evidence="4">
    <location>
        <begin position="3"/>
        <end position="145"/>
    </location>
</feature>
<keyword evidence="5" id="KW-0687">Ribonucleoprotein</keyword>
<reference evidence="5" key="1">
    <citation type="journal article" date="2021" name="PeerJ">
        <title>Extensive microbial diversity within the chicken gut microbiome revealed by metagenomics and culture.</title>
        <authorList>
            <person name="Gilroy R."/>
            <person name="Ravi A."/>
            <person name="Getino M."/>
            <person name="Pursley I."/>
            <person name="Horton D.L."/>
            <person name="Alikhan N.F."/>
            <person name="Baker D."/>
            <person name="Gharbi K."/>
            <person name="Hall N."/>
            <person name="Watson M."/>
            <person name="Adriaenssens E.M."/>
            <person name="Foster-Nyarko E."/>
            <person name="Jarju S."/>
            <person name="Secka A."/>
            <person name="Antonio M."/>
            <person name="Oren A."/>
            <person name="Chaudhuri R.R."/>
            <person name="La Ragione R."/>
            <person name="Hildebrand F."/>
            <person name="Pallen M.J."/>
        </authorList>
    </citation>
    <scope>NUCLEOTIDE SEQUENCE</scope>
    <source>
        <strain evidence="5">2239</strain>
    </source>
</reference>
<gene>
    <name evidence="5" type="primary">rimI</name>
    <name evidence="5" type="ORF">H9865_11585</name>
</gene>
<dbReference type="Proteomes" id="UP000824193">
    <property type="component" value="Unassembled WGS sequence"/>
</dbReference>
<dbReference type="AlphaFoldDB" id="A0A9D1V642"/>
<comment type="caution">
    <text evidence="5">The sequence shown here is derived from an EMBL/GenBank/DDBJ whole genome shotgun (WGS) entry which is preliminary data.</text>
</comment>
<comment type="function">
    <text evidence="3">Acetylates the N-terminal alanine of ribosomal protein bS18.</text>
</comment>
<dbReference type="GO" id="GO:0005737">
    <property type="term" value="C:cytoplasm"/>
    <property type="evidence" value="ECO:0007669"/>
    <property type="project" value="UniProtKB-SubCell"/>
</dbReference>
<dbReference type="SUPFAM" id="SSF55729">
    <property type="entry name" value="Acyl-CoA N-acyltransferases (Nat)"/>
    <property type="match status" value="1"/>
</dbReference>
<dbReference type="PANTHER" id="PTHR43877">
    <property type="entry name" value="AMINOALKYLPHOSPHONATE N-ACETYLTRANSFERASE-RELATED-RELATED"/>
    <property type="match status" value="1"/>
</dbReference>
<keyword evidence="3" id="KW-0963">Cytoplasm</keyword>
<keyword evidence="2" id="KW-0012">Acyltransferase</keyword>
<evidence type="ECO:0000259" key="4">
    <source>
        <dbReference type="PROSITE" id="PS51186"/>
    </source>
</evidence>
<evidence type="ECO:0000256" key="3">
    <source>
        <dbReference type="RuleBase" id="RU363094"/>
    </source>
</evidence>
<dbReference type="GO" id="GO:0008999">
    <property type="term" value="F:protein-N-terminal-alanine acetyltransferase activity"/>
    <property type="evidence" value="ECO:0007669"/>
    <property type="project" value="UniProtKB-EC"/>
</dbReference>
<proteinExistence type="inferred from homology"/>
<sequence>MELSVRPMAAADASRCAAIAAAAPEPWSESQLLSELESPAARLFVAEGDGGVLGFAVFQLAAGEANLYALNVDPAARRKGVGAALLAGALEALKAEGAGQCFLEVRAANAPALALYRRLGFSSAGVRRGFYRDPPDDAVVMTLTL</sequence>
<dbReference type="PANTHER" id="PTHR43877:SF1">
    <property type="entry name" value="ACETYLTRANSFERASE"/>
    <property type="match status" value="1"/>
</dbReference>
<dbReference type="InterPro" id="IPR006464">
    <property type="entry name" value="AcTrfase_RimI/Ard1"/>
</dbReference>
<comment type="catalytic activity">
    <reaction evidence="3">
        <text>N-terminal L-alanyl-[ribosomal protein bS18] + acetyl-CoA = N-terminal N(alpha)-acetyl-L-alanyl-[ribosomal protein bS18] + CoA + H(+)</text>
        <dbReference type="Rhea" id="RHEA:43756"/>
        <dbReference type="Rhea" id="RHEA-COMP:10676"/>
        <dbReference type="Rhea" id="RHEA-COMP:10677"/>
        <dbReference type="ChEBI" id="CHEBI:15378"/>
        <dbReference type="ChEBI" id="CHEBI:57287"/>
        <dbReference type="ChEBI" id="CHEBI:57288"/>
        <dbReference type="ChEBI" id="CHEBI:64718"/>
        <dbReference type="ChEBI" id="CHEBI:83683"/>
        <dbReference type="EC" id="2.3.1.266"/>
    </reaction>
</comment>
<reference evidence="5" key="2">
    <citation type="submission" date="2021-04" db="EMBL/GenBank/DDBJ databases">
        <authorList>
            <person name="Gilroy R."/>
        </authorList>
    </citation>
    <scope>NUCLEOTIDE SEQUENCE</scope>
    <source>
        <strain evidence="5">2239</strain>
    </source>
</reference>
<dbReference type="NCBIfam" id="TIGR01575">
    <property type="entry name" value="rimI"/>
    <property type="match status" value="1"/>
</dbReference>
<dbReference type="EC" id="2.3.1.266" evidence="3"/>
<name>A0A9D1V642_9FIRM</name>
<keyword evidence="1" id="KW-0808">Transferase</keyword>
<dbReference type="Gene3D" id="3.40.630.30">
    <property type="match status" value="1"/>
</dbReference>
<comment type="similarity">
    <text evidence="3">Belongs to the acetyltransferase family. RimI subfamily.</text>
</comment>
<evidence type="ECO:0000256" key="2">
    <source>
        <dbReference type="ARBA" id="ARBA00023315"/>
    </source>
</evidence>
<dbReference type="CDD" id="cd04301">
    <property type="entry name" value="NAT_SF"/>
    <property type="match status" value="1"/>
</dbReference>
<protein>
    <recommendedName>
        <fullName evidence="3">[Ribosomal protein bS18]-alanine N-acetyltransferase</fullName>
        <ecNumber evidence="3">2.3.1.266</ecNumber>
    </recommendedName>
</protein>
<accession>A0A9D1V642</accession>
<dbReference type="InterPro" id="IPR050832">
    <property type="entry name" value="Bact_Acetyltransf"/>
</dbReference>
<evidence type="ECO:0000313" key="5">
    <source>
        <dbReference type="EMBL" id="HIX06718.1"/>
    </source>
</evidence>
<evidence type="ECO:0000256" key="1">
    <source>
        <dbReference type="ARBA" id="ARBA00022679"/>
    </source>
</evidence>
<keyword evidence="5" id="KW-0689">Ribosomal protein</keyword>